<dbReference type="PANTHER" id="PTHR43248">
    <property type="entry name" value="2-SUCCINYL-6-HYDROXY-2,4-CYCLOHEXADIENE-1-CARBOXYLATE SYNTHASE"/>
    <property type="match status" value="1"/>
</dbReference>
<protein>
    <submittedName>
        <fullName evidence="6">Pimeloyl-ACP methyl ester carboxylesterase</fullName>
    </submittedName>
</protein>
<keyword evidence="7" id="KW-1185">Reference proteome</keyword>
<sequence>MKKTIIAVLGTMLLPLAAATPAAADTGLSWQDCGDGLQCGRITVPADWAAPKSEQITLGLAKLPASDPAAKKGTLVLNMGGPAQQISVLRVAKKAFADLTRWFDVVVFDPRGFEASTGVRCPDPAPWAANAEWVFPDRATYARYTEQNRRFGLGCADAAGPLAGNLDSGQGAHDLEAVRVALGEQRLNYYGNSYGTVLGVAYAEKFPSRVGRMYLDSPIDHTNRSWTEWLLPRAKVKEDNLRRFAEWCATDQSCALHGRDVLKVWDEVMDRAAKRPIPAPGAGAGAAASATLIASRATVTFDATWPELAKSLAEAYAGDATRFAKPSTGAADPDFSRIANCADFPYPTAFSEVKALEKRLRHAAPRIGWTVAWPLANFCSGLPQKASFPPHPVHPRGLPPILVAAGLYDDVAPPASARRITAQLDSARYLAAEGGHALYLAGNPCVRDHVHRYLTTGQLPPAGTTCGPASS</sequence>
<organism evidence="6 7">
    <name type="scientific">Nonomuraea angiospora</name>
    <dbReference type="NCBI Taxonomy" id="46172"/>
    <lineage>
        <taxon>Bacteria</taxon>
        <taxon>Bacillati</taxon>
        <taxon>Actinomycetota</taxon>
        <taxon>Actinomycetes</taxon>
        <taxon>Streptosporangiales</taxon>
        <taxon>Streptosporangiaceae</taxon>
        <taxon>Nonomuraea</taxon>
    </lineage>
</organism>
<dbReference type="Pfam" id="PF00561">
    <property type="entry name" value="Abhydrolase_1"/>
    <property type="match status" value="1"/>
</dbReference>
<dbReference type="RefSeq" id="WP_318787549.1">
    <property type="nucleotide sequence ID" value="NZ_JADBEK010000001.1"/>
</dbReference>
<accession>A0ABR9MK45</accession>
<feature type="domain" description="AB hydrolase-1" evidence="5">
    <location>
        <begin position="76"/>
        <end position="440"/>
    </location>
</feature>
<proteinExistence type="inferred from homology"/>
<comment type="similarity">
    <text evidence="1">Belongs to the peptidase S33 family.</text>
</comment>
<evidence type="ECO:0000256" key="2">
    <source>
        <dbReference type="ARBA" id="ARBA00022729"/>
    </source>
</evidence>
<evidence type="ECO:0000256" key="4">
    <source>
        <dbReference type="SAM" id="SignalP"/>
    </source>
</evidence>
<feature type="signal peptide" evidence="4">
    <location>
        <begin position="1"/>
        <end position="24"/>
    </location>
</feature>
<feature type="chain" id="PRO_5045754816" evidence="4">
    <location>
        <begin position="25"/>
        <end position="471"/>
    </location>
</feature>
<evidence type="ECO:0000313" key="6">
    <source>
        <dbReference type="EMBL" id="MBE1593312.1"/>
    </source>
</evidence>
<name>A0ABR9MK45_9ACTN</name>
<dbReference type="InterPro" id="IPR000073">
    <property type="entry name" value="AB_hydrolase_1"/>
</dbReference>
<dbReference type="Gene3D" id="3.40.50.1820">
    <property type="entry name" value="alpha/beta hydrolase"/>
    <property type="match status" value="1"/>
</dbReference>
<evidence type="ECO:0000259" key="5">
    <source>
        <dbReference type="Pfam" id="PF00561"/>
    </source>
</evidence>
<dbReference type="Proteomes" id="UP000633509">
    <property type="component" value="Unassembled WGS sequence"/>
</dbReference>
<dbReference type="EMBL" id="JADBEK010000001">
    <property type="protein sequence ID" value="MBE1593312.1"/>
    <property type="molecule type" value="Genomic_DNA"/>
</dbReference>
<dbReference type="InterPro" id="IPR029058">
    <property type="entry name" value="AB_hydrolase_fold"/>
</dbReference>
<keyword evidence="2 4" id="KW-0732">Signal</keyword>
<evidence type="ECO:0000256" key="3">
    <source>
        <dbReference type="ARBA" id="ARBA00022801"/>
    </source>
</evidence>
<evidence type="ECO:0000313" key="7">
    <source>
        <dbReference type="Proteomes" id="UP000633509"/>
    </source>
</evidence>
<comment type="caution">
    <text evidence="6">The sequence shown here is derived from an EMBL/GenBank/DDBJ whole genome shotgun (WGS) entry which is preliminary data.</text>
</comment>
<keyword evidence="3" id="KW-0378">Hydrolase</keyword>
<dbReference type="SUPFAM" id="SSF53474">
    <property type="entry name" value="alpha/beta-Hydrolases"/>
    <property type="match status" value="1"/>
</dbReference>
<evidence type="ECO:0000256" key="1">
    <source>
        <dbReference type="ARBA" id="ARBA00010088"/>
    </source>
</evidence>
<dbReference type="PANTHER" id="PTHR43248:SF29">
    <property type="entry name" value="TRIPEPTIDYL AMINOPEPTIDASE"/>
    <property type="match status" value="1"/>
</dbReference>
<gene>
    <name evidence="6" type="ORF">H4W80_011570</name>
</gene>
<dbReference type="InterPro" id="IPR051601">
    <property type="entry name" value="Serine_prot/Carboxylest_S33"/>
</dbReference>
<reference evidence="6 7" key="1">
    <citation type="submission" date="2020-10" db="EMBL/GenBank/DDBJ databases">
        <title>Sequencing the genomes of 1000 actinobacteria strains.</title>
        <authorList>
            <person name="Klenk H.-P."/>
        </authorList>
    </citation>
    <scope>NUCLEOTIDE SEQUENCE [LARGE SCALE GENOMIC DNA]</scope>
    <source>
        <strain evidence="6 7">DSM 43173</strain>
    </source>
</reference>